<feature type="compositionally biased region" description="Gly residues" evidence="1">
    <location>
        <begin position="121"/>
        <end position="132"/>
    </location>
</feature>
<feature type="compositionally biased region" description="Acidic residues" evidence="1">
    <location>
        <begin position="1507"/>
        <end position="1522"/>
    </location>
</feature>
<feature type="compositionally biased region" description="Basic and acidic residues" evidence="1">
    <location>
        <begin position="1551"/>
        <end position="1563"/>
    </location>
</feature>
<gene>
    <name evidence="2" type="ORF">CyHV1_ORF107</name>
</gene>
<accession>K7PBX9</accession>
<keyword evidence="3" id="KW-1185">Reference proteome</keyword>
<feature type="region of interest" description="Disordered" evidence="1">
    <location>
        <begin position="1479"/>
        <end position="1574"/>
    </location>
</feature>
<feature type="region of interest" description="Disordered" evidence="1">
    <location>
        <begin position="113"/>
        <end position="138"/>
    </location>
</feature>
<dbReference type="EMBL" id="JQ815363">
    <property type="protein sequence ID" value="AFJ20403.1"/>
    <property type="molecule type" value="Genomic_DNA"/>
</dbReference>
<organism evidence="2 3">
    <name type="scientific">Cyprinid herpesvirus 1</name>
    <dbReference type="NCBI Taxonomy" id="317858"/>
    <lineage>
        <taxon>Viruses</taxon>
        <taxon>Duplodnaviria</taxon>
        <taxon>Heunggongvirae</taxon>
        <taxon>Peploviricota</taxon>
        <taxon>Herviviricetes</taxon>
        <taxon>Herpesvirales</taxon>
        <taxon>Alloherpesviridae</taxon>
        <taxon>Cyvirus</taxon>
        <taxon>Cyvirus cyprinidallo1</taxon>
    </lineage>
</organism>
<proteinExistence type="predicted"/>
<evidence type="ECO:0000313" key="2">
    <source>
        <dbReference type="EMBL" id="AFJ20403.1"/>
    </source>
</evidence>
<dbReference type="KEGG" id="vg:14011257"/>
<evidence type="ECO:0000256" key="1">
    <source>
        <dbReference type="SAM" id="MobiDB-lite"/>
    </source>
</evidence>
<dbReference type="Proteomes" id="UP000118426">
    <property type="component" value="Segment"/>
</dbReference>
<evidence type="ECO:0000313" key="3">
    <source>
        <dbReference type="Proteomes" id="UP000118426"/>
    </source>
</evidence>
<protein>
    <submittedName>
        <fullName evidence="2">Protein Allo56</fullName>
    </submittedName>
</protein>
<dbReference type="RefSeq" id="YP_007003769.1">
    <property type="nucleotide sequence ID" value="NC_019491.1"/>
</dbReference>
<dbReference type="GeneID" id="14011257"/>
<name>K7PBX9_9VIRU</name>
<sequence length="1574" mass="177073">MASNLRRFFLQTDEFEEPMVPFVVVIEAKELTTQSNRRNLSFANMSTRMRDALYIFTFLCHKFEGKIYTLFNEPFLNQDQGVYLTPHQRALVSTSISFVFLMSRKRLCEAQDPSDLEGLDGASGGGSSGGGPMPFWMRGQDTDDESNGAFSLNTYDGSMSGIGSSSSGSSDEYFLPTQAQKRLTDAVLDLLAVKMGIACFAHINAGDIKPAIRNKIDFFKCTVQGITRTDVKNMGGSFFLMGERFGSTGSGSSKVTLPGLSCSSLDELLDTLDDFLSQKARTEGGKVQIKLNRRTMCDANTALWFKMRQFLAMHVWEAPVFKRYMTETAQRFAMSLGKELPRNTKGRRQDFENMPDIAHMFKRGTLRIMKELSSSNNLKRITVSAPVDVLAFEYGPHELLRGGVLDGALQDVPSIDFNSFEIQTAVKNSYNLDISKVQNDSTVETYASIMTNYAVVDSINRHNASSSHIHNSNSPEYFATLWPHLYFLNTAIQTKVLTMNQGAVNYMRIRNEVPMLDSVWSLGLNKSSAVMNKLFSMYKKLLHKNGGNYGQAMAYDPKDAASFARYRCVDPPVAAYASLVVKLFGSHIYVSRLLQAELMFKLMAAFTAPRWRTARSMLINYTPTAHGKTLCNITLSLLFKNIDGLLLRKTSFTPASLKYEAEQEMGGTGCTIVFDDASVAGVSTKNASDEVSNLSAMLKNVLDSSVAVSNIAGTMQAGGQNGKGGGDYKSKTVTSVHNMQWVWNVNSLSMFSPAVMDRSLVIAQQQQPRELFKVPDNPATVISQPGVHGDRQDEQTVLEARLQPLAELWITRLHVHISLISVFAPHLSAPAPDERSFLYGLLTHHIKNIFHLTTQVSDPDKKETNRHVDKTTDVYALTAHAMGAFHTLDTCVPPFTPVRYPKRGERLSDYLRSMRACANKACTFRTREDTVLDTACAAILYTGPALLDAFSQVIVQSQGMHLSALAAVIRHIKSQKLFQWSVGPEKVNVTVPRSVLTGYYIFDENCNQLYEMKRCMLGWPNKASEHLVENITVHRSESNAIESFTFDFRTSALYSMAAHLYKDEHEAFEQWYDEQASEIERLDDVNSQEVDASSSPYFHIMFAQLRQALGYGIRFHAQERTGEHTFVFQSPCRYWWSRHARVAAKEALRDPMYCKLDKDKGFLLMGSPVFDTPKWHKVAANFPQPYALHTVTREPNVRRTKDHIFVHWKCLAADILPNLDTMGTDPIYEGNYYGVPLTPQNAKTLKELEHGKVKLMTRSTNKFKTQRTATGEITMWEDDKLAILAAFVDPAVQPARVFSESFVTESGYAHYCAPKTFTFTNKEEKYVLALEEDDTVPYKPHVIFQTDPSRQNTATFTKLSENFFELKEGWEYEKMAEVFQTSTGRTDVTAEVIRDWTNIHWPTCIAGPPPSSYPEYCKDMKTAPDLDEEFASDYFPESHPVFVRMRNFYNNSAKSGRWLSGEEVDWNVVHAEVKRHYNHGSVHESTPTSCDGPSPTDRGVFSFVKDLEEEGEDCEEETEEDSTCAAVIGPGIITATNPRRRPITDDDDNDDSNRRTKRAREQETSFADSFLGDL</sequence>
<reference evidence="2 3" key="1">
    <citation type="journal article" date="2013" name="J. Virol.">
        <title>Comparative genomics of carp herpesviruses.</title>
        <authorList>
            <person name="Davison A.J."/>
            <person name="Kurobe T."/>
            <person name="Gatherer D."/>
            <person name="Cunningham C."/>
            <person name="Korf I."/>
            <person name="Fukuda H."/>
            <person name="Hedrick R.P."/>
            <person name="Waltzek T.B."/>
        </authorList>
    </citation>
    <scope>NUCLEOTIDE SEQUENCE [LARGE SCALE GENOMIC DNA]</scope>
    <source>
        <strain evidence="2">NG-J1</strain>
    </source>
</reference>